<feature type="domain" description="Retrotransposon gag" evidence="1">
    <location>
        <begin position="9"/>
        <end position="75"/>
    </location>
</feature>
<dbReference type="VEuPathDB" id="FungiDB:VP01_3830g2"/>
<evidence type="ECO:0000259" key="1">
    <source>
        <dbReference type="Pfam" id="PF03732"/>
    </source>
</evidence>
<organism evidence="2 3">
    <name type="scientific">Puccinia sorghi</name>
    <dbReference type="NCBI Taxonomy" id="27349"/>
    <lineage>
        <taxon>Eukaryota</taxon>
        <taxon>Fungi</taxon>
        <taxon>Dikarya</taxon>
        <taxon>Basidiomycota</taxon>
        <taxon>Pucciniomycotina</taxon>
        <taxon>Pucciniomycetes</taxon>
        <taxon>Pucciniales</taxon>
        <taxon>Pucciniaceae</taxon>
        <taxon>Puccinia</taxon>
    </lineage>
</organism>
<gene>
    <name evidence="2" type="ORF">VP01_3830g2</name>
</gene>
<dbReference type="Proteomes" id="UP000037035">
    <property type="component" value="Unassembled WGS sequence"/>
</dbReference>
<dbReference type="EMBL" id="LAVV01008869">
    <property type="protein sequence ID" value="KNZ51743.1"/>
    <property type="molecule type" value="Genomic_DNA"/>
</dbReference>
<evidence type="ECO:0000313" key="3">
    <source>
        <dbReference type="Proteomes" id="UP000037035"/>
    </source>
</evidence>
<dbReference type="AlphaFoldDB" id="A0A0L6UT80"/>
<name>A0A0L6UT80_9BASI</name>
<evidence type="ECO:0000313" key="2">
    <source>
        <dbReference type="EMBL" id="KNZ51743.1"/>
    </source>
</evidence>
<dbReference type="Pfam" id="PF03732">
    <property type="entry name" value="Retrotrans_gag"/>
    <property type="match status" value="1"/>
</dbReference>
<reference evidence="2 3" key="1">
    <citation type="submission" date="2015-08" db="EMBL/GenBank/DDBJ databases">
        <title>Next Generation Sequencing and Analysis of the Genome of Puccinia sorghi L Schw, the Causal Agent of Maize Common Rust.</title>
        <authorList>
            <person name="Rochi L."/>
            <person name="Burguener G."/>
            <person name="Darino M."/>
            <person name="Turjanski A."/>
            <person name="Kreff E."/>
            <person name="Dieguez M.J."/>
            <person name="Sacco F."/>
        </authorList>
    </citation>
    <scope>NUCLEOTIDE SEQUENCE [LARGE SCALE GENOMIC DNA]</scope>
    <source>
        <strain evidence="2 3">RO10H11247</strain>
    </source>
</reference>
<dbReference type="InterPro" id="IPR005162">
    <property type="entry name" value="Retrotrans_gag_dom"/>
</dbReference>
<accession>A0A0L6UT80</accession>
<protein>
    <recommendedName>
        <fullName evidence="1">Retrotransposon gag domain-containing protein</fullName>
    </recommendedName>
</protein>
<proteinExistence type="predicted"/>
<comment type="caution">
    <text evidence="2">The sequence shown here is derived from an EMBL/GenBank/DDBJ whole genome shotgun (WGS) entry which is preliminary data.</text>
</comment>
<sequence>MINVCNNKPVVYHNLTEAFVAMYYNNEKRYKAERALGQLKKAESIADYTHMFQLNLHHNLWGKIPLVSQYMQGLKHDFCLSLVLARTHFSTVSKVFKLCIKIDNKISATESSEPY</sequence>
<keyword evidence="3" id="KW-1185">Reference proteome</keyword>